<dbReference type="EMBL" id="BK016070">
    <property type="protein sequence ID" value="DAF92676.1"/>
    <property type="molecule type" value="Genomic_DNA"/>
</dbReference>
<organism evidence="1">
    <name type="scientific">Myoviridae sp. ct1AP5</name>
    <dbReference type="NCBI Taxonomy" id="2825017"/>
    <lineage>
        <taxon>Viruses</taxon>
        <taxon>Duplodnaviria</taxon>
        <taxon>Heunggongvirae</taxon>
        <taxon>Uroviricota</taxon>
        <taxon>Caudoviricetes</taxon>
    </lineage>
</organism>
<reference evidence="1" key="1">
    <citation type="journal article" date="2021" name="Proc. Natl. Acad. Sci. U.S.A.">
        <title>A Catalog of Tens of Thousands of Viruses from Human Metagenomes Reveals Hidden Associations with Chronic Diseases.</title>
        <authorList>
            <person name="Tisza M.J."/>
            <person name="Buck C.B."/>
        </authorList>
    </citation>
    <scope>NUCLEOTIDE SEQUENCE</scope>
    <source>
        <strain evidence="1">Ct1AP5</strain>
    </source>
</reference>
<protein>
    <submittedName>
        <fullName evidence="1">Uncharacterized protein</fullName>
    </submittedName>
</protein>
<accession>A0A8S5UE07</accession>
<evidence type="ECO:0000313" key="1">
    <source>
        <dbReference type="EMBL" id="DAF92676.1"/>
    </source>
</evidence>
<name>A0A8S5UE07_9CAUD</name>
<proteinExistence type="predicted"/>
<sequence length="125" mass="13804">MSFSGVDDILQDIEKLGGDLPKAIEKAVLKSGEAATKEFQKVIGLHRYSGITEDALVQNLKVENVRNKITLKTGFDIEKGGIAAVFLDRGTPAQKPVNFVRKIRRNKAVRAAIEETLEKEVDKLL</sequence>